<keyword evidence="2" id="KW-1185">Reference proteome</keyword>
<evidence type="ECO:0000313" key="1">
    <source>
        <dbReference type="EMBL" id="KAF0730700.1"/>
    </source>
</evidence>
<accession>A0A6G0WTE3</accession>
<dbReference type="Proteomes" id="UP000478052">
    <property type="component" value="Unassembled WGS sequence"/>
</dbReference>
<evidence type="ECO:0000313" key="2">
    <source>
        <dbReference type="Proteomes" id="UP000478052"/>
    </source>
</evidence>
<reference evidence="1 2" key="1">
    <citation type="submission" date="2019-08" db="EMBL/GenBank/DDBJ databases">
        <title>Whole genome of Aphis craccivora.</title>
        <authorList>
            <person name="Voronova N.V."/>
            <person name="Shulinski R.S."/>
            <person name="Bandarenka Y.V."/>
            <person name="Zhorov D.G."/>
            <person name="Warner D."/>
        </authorList>
    </citation>
    <scope>NUCLEOTIDE SEQUENCE [LARGE SCALE GENOMIC DNA]</scope>
    <source>
        <strain evidence="1">180601</strain>
        <tissue evidence="1">Whole Body</tissue>
    </source>
</reference>
<dbReference type="EMBL" id="VUJU01008444">
    <property type="protein sequence ID" value="KAF0730700.1"/>
    <property type="molecule type" value="Genomic_DNA"/>
</dbReference>
<proteinExistence type="predicted"/>
<dbReference type="AlphaFoldDB" id="A0A6G0WTE3"/>
<gene>
    <name evidence="1" type="ORF">FWK35_00028730</name>
</gene>
<sequence length="88" mass="10292">MYPQSFTNKVKEEKVNYVEVRSNLNLIDNIKQWVNEYRTLTNTHWVARSSIPLGTKMLCSKKYVCHHSGFQKVPKEENKKGNSKNAMC</sequence>
<protein>
    <submittedName>
        <fullName evidence="1">Uncharacterized protein</fullName>
    </submittedName>
</protein>
<name>A0A6G0WTE3_APHCR</name>
<organism evidence="1 2">
    <name type="scientific">Aphis craccivora</name>
    <name type="common">Cowpea aphid</name>
    <dbReference type="NCBI Taxonomy" id="307492"/>
    <lineage>
        <taxon>Eukaryota</taxon>
        <taxon>Metazoa</taxon>
        <taxon>Ecdysozoa</taxon>
        <taxon>Arthropoda</taxon>
        <taxon>Hexapoda</taxon>
        <taxon>Insecta</taxon>
        <taxon>Pterygota</taxon>
        <taxon>Neoptera</taxon>
        <taxon>Paraneoptera</taxon>
        <taxon>Hemiptera</taxon>
        <taxon>Sternorrhyncha</taxon>
        <taxon>Aphidomorpha</taxon>
        <taxon>Aphidoidea</taxon>
        <taxon>Aphididae</taxon>
        <taxon>Aphidini</taxon>
        <taxon>Aphis</taxon>
        <taxon>Aphis</taxon>
    </lineage>
</organism>
<comment type="caution">
    <text evidence="1">The sequence shown here is derived from an EMBL/GenBank/DDBJ whole genome shotgun (WGS) entry which is preliminary data.</text>
</comment>